<dbReference type="EMBL" id="CP012801">
    <property type="protein sequence ID" value="ALJ61797.1"/>
    <property type="molecule type" value="Genomic_DNA"/>
</dbReference>
<evidence type="ECO:0000313" key="3">
    <source>
        <dbReference type="Proteomes" id="UP000061809"/>
    </source>
</evidence>
<gene>
    <name evidence="2" type="ORF">BcellWH2_04582</name>
</gene>
<feature type="transmembrane region" description="Helical" evidence="1">
    <location>
        <begin position="78"/>
        <end position="98"/>
    </location>
</feature>
<dbReference type="PATRIC" id="fig|246787.4.peg.4735"/>
<reference evidence="2 3" key="1">
    <citation type="journal article" date="2015" name="Science">
        <title>Genetic determinants of in vivo fitness and diet responsiveness in multiple human gut Bacteroides.</title>
        <authorList>
            <person name="Wu M."/>
            <person name="McNulty N.P."/>
            <person name="Rodionov D.A."/>
            <person name="Khoroshkin M.S."/>
            <person name="Griffin N.W."/>
            <person name="Cheng J."/>
            <person name="Latreille P."/>
            <person name="Kerstetter R.A."/>
            <person name="Terrapon N."/>
            <person name="Henrissat B."/>
            <person name="Osterman A.L."/>
            <person name="Gordon J.I."/>
        </authorList>
    </citation>
    <scope>NUCLEOTIDE SEQUENCE [LARGE SCALE GENOMIC DNA]</scope>
    <source>
        <strain evidence="2 3">WH2</strain>
    </source>
</reference>
<dbReference type="STRING" id="246787.BcellWH2_04582"/>
<evidence type="ECO:0000313" key="2">
    <source>
        <dbReference type="EMBL" id="ALJ61797.1"/>
    </source>
</evidence>
<keyword evidence="1" id="KW-1133">Transmembrane helix</keyword>
<dbReference type="AlphaFoldDB" id="A0A0P0GL10"/>
<keyword evidence="1" id="KW-0812">Transmembrane</keyword>
<dbReference type="Proteomes" id="UP000061809">
    <property type="component" value="Chromosome"/>
</dbReference>
<evidence type="ECO:0000256" key="1">
    <source>
        <dbReference type="SAM" id="Phobius"/>
    </source>
</evidence>
<organism evidence="2 3">
    <name type="scientific">Bacteroides cellulosilyticus</name>
    <dbReference type="NCBI Taxonomy" id="246787"/>
    <lineage>
        <taxon>Bacteria</taxon>
        <taxon>Pseudomonadati</taxon>
        <taxon>Bacteroidota</taxon>
        <taxon>Bacteroidia</taxon>
        <taxon>Bacteroidales</taxon>
        <taxon>Bacteroidaceae</taxon>
        <taxon>Bacteroides</taxon>
    </lineage>
</organism>
<dbReference type="KEGG" id="bcel:BcellWH2_04582"/>
<keyword evidence="1" id="KW-0472">Membrane</keyword>
<evidence type="ECO:0008006" key="4">
    <source>
        <dbReference type="Google" id="ProtNLM"/>
    </source>
</evidence>
<accession>A0A0P0GL10</accession>
<feature type="transmembrane region" description="Helical" evidence="1">
    <location>
        <begin position="110"/>
        <end position="129"/>
    </location>
</feature>
<sequence length="272" mass="29796">MYKRSEYQVIMNRLKEQRKFIQVVMGTRQIGKPTVIKQVLKDSDMKKRITTYFIGILALAMLCSGCSTNRMAAGDPGAVLAGASIGGNVGGAIGGLIGESNRGWRGGYRGSAIGTIVGTIAGAAIANAATAPKQTEEYSYRVERTQPSRPQPQYSSAIENLRIHNIRFIDANRDHTINSGENCKVIFEIINEGNRTAFNVVPVVAEITGMKRIYISPSVMIEQIKPHEGVKYTASINAGERIKTGEVIIRVAVADENGQEYDWQEFSLPTQR</sequence>
<feature type="transmembrane region" description="Helical" evidence="1">
    <location>
        <begin position="49"/>
        <end position="72"/>
    </location>
</feature>
<name>A0A0P0GL10_9BACE</name>
<dbReference type="eggNOG" id="COG4520">
    <property type="taxonomic scope" value="Bacteria"/>
</dbReference>
<proteinExistence type="predicted"/>
<protein>
    <recommendedName>
        <fullName evidence="4">Glycine zipper family protein</fullName>
    </recommendedName>
</protein>